<gene>
    <name evidence="1" type="ORF">C900_05947</name>
</gene>
<evidence type="ECO:0000313" key="1">
    <source>
        <dbReference type="EMBL" id="ELR68684.1"/>
    </source>
</evidence>
<evidence type="ECO:0000313" key="2">
    <source>
        <dbReference type="Proteomes" id="UP000011135"/>
    </source>
</evidence>
<sequence>MTPGSHPRRVSKRLIRNSLEAIPKRSATARGGSNRVSMIINIDITLLFLDISENTLPKAPVHRRHI</sequence>
<dbReference type="Proteomes" id="UP000011135">
    <property type="component" value="Unassembled WGS sequence"/>
</dbReference>
<accession>L8JMD3</accession>
<comment type="caution">
    <text evidence="1">The sequence shown here is derived from an EMBL/GenBank/DDBJ whole genome shotgun (WGS) entry which is preliminary data.</text>
</comment>
<dbReference type="EMBL" id="AMZN01000098">
    <property type="protein sequence ID" value="ELR68684.1"/>
    <property type="molecule type" value="Genomic_DNA"/>
</dbReference>
<name>L8JMD3_9BACT</name>
<proteinExistence type="predicted"/>
<reference evidence="1 2" key="1">
    <citation type="submission" date="2012-12" db="EMBL/GenBank/DDBJ databases">
        <title>Genome assembly of Fulvivirga imtechensis AK7.</title>
        <authorList>
            <person name="Nupur N."/>
            <person name="Khatri I."/>
            <person name="Kumar R."/>
            <person name="Subramanian S."/>
            <person name="Pinnaka A."/>
        </authorList>
    </citation>
    <scope>NUCLEOTIDE SEQUENCE [LARGE SCALE GENOMIC DNA]</scope>
    <source>
        <strain evidence="1 2">AK7</strain>
    </source>
</reference>
<keyword evidence="2" id="KW-1185">Reference proteome</keyword>
<protein>
    <submittedName>
        <fullName evidence="1">Uncharacterized protein</fullName>
    </submittedName>
</protein>
<dbReference type="STRING" id="1237149.C900_05947"/>
<dbReference type="AlphaFoldDB" id="L8JMD3"/>
<organism evidence="1 2">
    <name type="scientific">Fulvivirga imtechensis AK7</name>
    <dbReference type="NCBI Taxonomy" id="1237149"/>
    <lineage>
        <taxon>Bacteria</taxon>
        <taxon>Pseudomonadati</taxon>
        <taxon>Bacteroidota</taxon>
        <taxon>Cytophagia</taxon>
        <taxon>Cytophagales</taxon>
        <taxon>Fulvivirgaceae</taxon>
        <taxon>Fulvivirga</taxon>
    </lineage>
</organism>